<evidence type="ECO:0008006" key="3">
    <source>
        <dbReference type="Google" id="ProtNLM"/>
    </source>
</evidence>
<gene>
    <name evidence="1" type="ORF">GCM10023215_10480</name>
</gene>
<dbReference type="EMBL" id="BAABIC010000003">
    <property type="protein sequence ID" value="GAA4679331.1"/>
    <property type="molecule type" value="Genomic_DNA"/>
</dbReference>
<sequence>MWFGDRKVPTRGEGSGMWTCERCGATVEDDDPARLAWSVERDPGGRETALCPACARAHVRDIEARLPQEWW</sequence>
<evidence type="ECO:0000313" key="2">
    <source>
        <dbReference type="Proteomes" id="UP001500325"/>
    </source>
</evidence>
<proteinExistence type="predicted"/>
<comment type="caution">
    <text evidence="1">The sequence shown here is derived from an EMBL/GenBank/DDBJ whole genome shotgun (WGS) entry which is preliminary data.</text>
</comment>
<keyword evidence="2" id="KW-1185">Reference proteome</keyword>
<protein>
    <recommendedName>
        <fullName evidence="3">Small CPxCG-related zinc finger protein</fullName>
    </recommendedName>
</protein>
<evidence type="ECO:0000313" key="1">
    <source>
        <dbReference type="EMBL" id="GAA4679331.1"/>
    </source>
</evidence>
<reference evidence="2" key="1">
    <citation type="journal article" date="2019" name="Int. J. Syst. Evol. Microbiol.">
        <title>The Global Catalogue of Microorganisms (GCM) 10K type strain sequencing project: providing services to taxonomists for standard genome sequencing and annotation.</title>
        <authorList>
            <consortium name="The Broad Institute Genomics Platform"/>
            <consortium name="The Broad Institute Genome Sequencing Center for Infectious Disease"/>
            <person name="Wu L."/>
            <person name="Ma J."/>
        </authorList>
    </citation>
    <scope>NUCLEOTIDE SEQUENCE [LARGE SCALE GENOMIC DNA]</scope>
    <source>
        <strain evidence="2">JCM 18055</strain>
    </source>
</reference>
<organism evidence="1 2">
    <name type="scientific">Pseudonocardia yuanmonensis</name>
    <dbReference type="NCBI Taxonomy" id="1095914"/>
    <lineage>
        <taxon>Bacteria</taxon>
        <taxon>Bacillati</taxon>
        <taxon>Actinomycetota</taxon>
        <taxon>Actinomycetes</taxon>
        <taxon>Pseudonocardiales</taxon>
        <taxon>Pseudonocardiaceae</taxon>
        <taxon>Pseudonocardia</taxon>
    </lineage>
</organism>
<dbReference type="Proteomes" id="UP001500325">
    <property type="component" value="Unassembled WGS sequence"/>
</dbReference>
<accession>A0ABP8W264</accession>
<name>A0ABP8W264_9PSEU</name>